<protein>
    <submittedName>
        <fullName evidence="1">Uncharacterized protein</fullName>
    </submittedName>
</protein>
<gene>
    <name evidence="1" type="ORF">Poly41_26450</name>
</gene>
<dbReference type="AlphaFoldDB" id="A0A5C6DY73"/>
<dbReference type="EMBL" id="SJPV01000003">
    <property type="protein sequence ID" value="TWU39789.1"/>
    <property type="molecule type" value="Genomic_DNA"/>
</dbReference>
<comment type="caution">
    <text evidence="1">The sequence shown here is derived from an EMBL/GenBank/DDBJ whole genome shotgun (WGS) entry which is preliminary data.</text>
</comment>
<organism evidence="1 2">
    <name type="scientific">Novipirellula artificiosorum</name>
    <dbReference type="NCBI Taxonomy" id="2528016"/>
    <lineage>
        <taxon>Bacteria</taxon>
        <taxon>Pseudomonadati</taxon>
        <taxon>Planctomycetota</taxon>
        <taxon>Planctomycetia</taxon>
        <taxon>Pirellulales</taxon>
        <taxon>Pirellulaceae</taxon>
        <taxon>Novipirellula</taxon>
    </lineage>
</organism>
<proteinExistence type="predicted"/>
<sequence length="45" mass="5016">MQSAKQNGRRFLYGTIGMKRLANSHSKVLLNPSEVVQIVALQNCN</sequence>
<evidence type="ECO:0000313" key="2">
    <source>
        <dbReference type="Proteomes" id="UP000319143"/>
    </source>
</evidence>
<reference evidence="1 2" key="1">
    <citation type="submission" date="2019-02" db="EMBL/GenBank/DDBJ databases">
        <title>Deep-cultivation of Planctomycetes and their phenomic and genomic characterization uncovers novel biology.</title>
        <authorList>
            <person name="Wiegand S."/>
            <person name="Jogler M."/>
            <person name="Boedeker C."/>
            <person name="Pinto D."/>
            <person name="Vollmers J."/>
            <person name="Rivas-Marin E."/>
            <person name="Kohn T."/>
            <person name="Peeters S.H."/>
            <person name="Heuer A."/>
            <person name="Rast P."/>
            <person name="Oberbeckmann S."/>
            <person name="Bunk B."/>
            <person name="Jeske O."/>
            <person name="Meyerdierks A."/>
            <person name="Storesund J.E."/>
            <person name="Kallscheuer N."/>
            <person name="Luecker S."/>
            <person name="Lage O.M."/>
            <person name="Pohl T."/>
            <person name="Merkel B.J."/>
            <person name="Hornburger P."/>
            <person name="Mueller R.-W."/>
            <person name="Bruemmer F."/>
            <person name="Labrenz M."/>
            <person name="Spormann A.M."/>
            <person name="Op Den Camp H."/>
            <person name="Overmann J."/>
            <person name="Amann R."/>
            <person name="Jetten M.S.M."/>
            <person name="Mascher T."/>
            <person name="Medema M.H."/>
            <person name="Devos D.P."/>
            <person name="Kaster A.-K."/>
            <person name="Ovreas L."/>
            <person name="Rohde M."/>
            <person name="Galperin M.Y."/>
            <person name="Jogler C."/>
        </authorList>
    </citation>
    <scope>NUCLEOTIDE SEQUENCE [LARGE SCALE GENOMIC DNA]</scope>
    <source>
        <strain evidence="1 2">Poly41</strain>
    </source>
</reference>
<keyword evidence="2" id="KW-1185">Reference proteome</keyword>
<accession>A0A5C6DY73</accession>
<evidence type="ECO:0000313" key="1">
    <source>
        <dbReference type="EMBL" id="TWU39789.1"/>
    </source>
</evidence>
<dbReference type="Proteomes" id="UP000319143">
    <property type="component" value="Unassembled WGS sequence"/>
</dbReference>
<name>A0A5C6DY73_9BACT</name>